<evidence type="ECO:0000256" key="1">
    <source>
        <dbReference type="ARBA" id="ARBA00001947"/>
    </source>
</evidence>
<evidence type="ECO:0000313" key="8">
    <source>
        <dbReference type="EMBL" id="CAB4662330.1"/>
    </source>
</evidence>
<dbReference type="InterPro" id="IPR001333">
    <property type="entry name" value="Peptidase_M32_Taq"/>
</dbReference>
<evidence type="ECO:0000256" key="2">
    <source>
        <dbReference type="ARBA" id="ARBA00022670"/>
    </source>
</evidence>
<evidence type="ECO:0000259" key="7">
    <source>
        <dbReference type="Pfam" id="PF01432"/>
    </source>
</evidence>
<dbReference type="GO" id="GO:0004181">
    <property type="term" value="F:metallocarboxypeptidase activity"/>
    <property type="evidence" value="ECO:0007669"/>
    <property type="project" value="InterPro"/>
</dbReference>
<keyword evidence="4" id="KW-0378">Hydrolase</keyword>
<dbReference type="GO" id="GO:0004222">
    <property type="term" value="F:metalloendopeptidase activity"/>
    <property type="evidence" value="ECO:0007669"/>
    <property type="project" value="InterPro"/>
</dbReference>
<dbReference type="CDD" id="cd09607">
    <property type="entry name" value="M3B_PepF"/>
    <property type="match status" value="1"/>
</dbReference>
<keyword evidence="3" id="KW-0479">Metal-binding</keyword>
<dbReference type="GO" id="GO:0006508">
    <property type="term" value="P:proteolysis"/>
    <property type="evidence" value="ECO:0007669"/>
    <property type="project" value="UniProtKB-KW"/>
</dbReference>
<organism evidence="8">
    <name type="scientific">freshwater metagenome</name>
    <dbReference type="NCBI Taxonomy" id="449393"/>
    <lineage>
        <taxon>unclassified sequences</taxon>
        <taxon>metagenomes</taxon>
        <taxon>ecological metagenomes</taxon>
    </lineage>
</organism>
<protein>
    <submittedName>
        <fullName evidence="8">Unannotated protein</fullName>
    </submittedName>
</protein>
<dbReference type="PANTHER" id="PTHR34217:SF1">
    <property type="entry name" value="CARBOXYPEPTIDASE 1"/>
    <property type="match status" value="1"/>
</dbReference>
<keyword evidence="2" id="KW-0645">Protease</keyword>
<evidence type="ECO:0000256" key="3">
    <source>
        <dbReference type="ARBA" id="ARBA00022723"/>
    </source>
</evidence>
<dbReference type="Pfam" id="PF01432">
    <property type="entry name" value="Peptidase_M3"/>
    <property type="match status" value="1"/>
</dbReference>
<keyword evidence="6" id="KW-0482">Metalloprotease</keyword>
<dbReference type="EMBL" id="CAEZWU010000034">
    <property type="protein sequence ID" value="CAB4662330.1"/>
    <property type="molecule type" value="Genomic_DNA"/>
</dbReference>
<evidence type="ECO:0000256" key="6">
    <source>
        <dbReference type="ARBA" id="ARBA00023049"/>
    </source>
</evidence>
<gene>
    <name evidence="8" type="ORF">UFOPK2292_00341</name>
</gene>
<dbReference type="InterPro" id="IPR034006">
    <property type="entry name" value="M3B_PepF_2"/>
</dbReference>
<sequence>MTDTLLPRWSVADVHQSFTARSFTDAMERTGANVARLEAQFEEHNIRAGIPHKPSAHDGQIANEIIDAMNQTIKESEILGSYVYATVSTNTREETAQGLLSELEVIDSRLSPLLARLADWVSTLGADDLAKVSEVAREHLGPLQRLQARAQHQMSEVEEGFYAELSTTGSSAWSRLQGDITSQLTVSVDLPDGTKTLPITAVRGMSTHSDVAVRKAAYDAEMRAWPTVAMPCAAAMNSIKGEANSVNRRRHWASPLDASLYSNSVSRKTFDAMQSAVTASLPDFRRWMNVKAKLHGDKNGLSWWNLFAPLNVAPSQISWDQGVQLVRGAFAAYSDNLAGLVDRSLAEKWIDAEPREGKVGGAFCMSFVDDRSLVLLNWSGSVDSAQTTAHELGHAYHNTQLADRTPLQKRLPMALAETASIFCETLVVEEGLSRLSGDERLALLDTDLGGANQVVVDIHSRFLFETEIFARRQRRTLGVSELNEMMLSAQAQAYGNGIDQSTAHPHMWVLKPHYYGSHFYNWPYTYGLLFGLGLYAQYSLDPERFRGSYDTVLSRAGMDTAEELGRAFNLDVSGEAFWTASLDVLRTRMLDYENLAQKHLK</sequence>
<dbReference type="InterPro" id="IPR001567">
    <property type="entry name" value="Pept_M3A_M3B_dom"/>
</dbReference>
<dbReference type="Gene3D" id="1.10.1370.20">
    <property type="entry name" value="Oligoendopeptidase f, C-terminal domain"/>
    <property type="match status" value="1"/>
</dbReference>
<accession>A0A6J6LKG3</accession>
<keyword evidence="5" id="KW-0862">Zinc</keyword>
<evidence type="ECO:0000256" key="5">
    <source>
        <dbReference type="ARBA" id="ARBA00022833"/>
    </source>
</evidence>
<evidence type="ECO:0000256" key="4">
    <source>
        <dbReference type="ARBA" id="ARBA00022801"/>
    </source>
</evidence>
<reference evidence="8" key="1">
    <citation type="submission" date="2020-05" db="EMBL/GenBank/DDBJ databases">
        <authorList>
            <person name="Chiriac C."/>
            <person name="Salcher M."/>
            <person name="Ghai R."/>
            <person name="Kavagutti S V."/>
        </authorList>
    </citation>
    <scope>NUCLEOTIDE SEQUENCE</scope>
</reference>
<dbReference type="InterPro" id="IPR042088">
    <property type="entry name" value="OligoPept_F_C"/>
</dbReference>
<proteinExistence type="predicted"/>
<dbReference type="Gene3D" id="1.20.140.70">
    <property type="entry name" value="Oligopeptidase f, N-terminal domain"/>
    <property type="match status" value="1"/>
</dbReference>
<dbReference type="SUPFAM" id="SSF55486">
    <property type="entry name" value="Metalloproteases ('zincins'), catalytic domain"/>
    <property type="match status" value="1"/>
</dbReference>
<name>A0A6J6LKG3_9ZZZZ</name>
<feature type="domain" description="Peptidase M3A/M3B catalytic" evidence="7">
    <location>
        <begin position="345"/>
        <end position="579"/>
    </location>
</feature>
<dbReference type="GO" id="GO:0046872">
    <property type="term" value="F:metal ion binding"/>
    <property type="evidence" value="ECO:0007669"/>
    <property type="project" value="UniProtKB-KW"/>
</dbReference>
<comment type="cofactor">
    <cofactor evidence="1">
        <name>Zn(2+)</name>
        <dbReference type="ChEBI" id="CHEBI:29105"/>
    </cofactor>
</comment>
<dbReference type="AlphaFoldDB" id="A0A6J6LKG3"/>
<dbReference type="PANTHER" id="PTHR34217">
    <property type="entry name" value="METAL-DEPENDENT CARBOXYPEPTIDASE"/>
    <property type="match status" value="1"/>
</dbReference>